<accession>A0A9N7VT34</accession>
<feature type="compositionally biased region" description="Polar residues" evidence="1">
    <location>
        <begin position="1"/>
        <end position="23"/>
    </location>
</feature>
<reference evidence="2" key="1">
    <citation type="submission" date="2020-03" db="EMBL/GenBank/DDBJ databases">
        <authorList>
            <person name="Weist P."/>
        </authorList>
    </citation>
    <scope>NUCLEOTIDE SEQUENCE</scope>
</reference>
<name>A0A9N7VT34_PLEPL</name>
<proteinExistence type="predicted"/>
<organism evidence="2 3">
    <name type="scientific">Pleuronectes platessa</name>
    <name type="common">European plaice</name>
    <dbReference type="NCBI Taxonomy" id="8262"/>
    <lineage>
        <taxon>Eukaryota</taxon>
        <taxon>Metazoa</taxon>
        <taxon>Chordata</taxon>
        <taxon>Craniata</taxon>
        <taxon>Vertebrata</taxon>
        <taxon>Euteleostomi</taxon>
        <taxon>Actinopterygii</taxon>
        <taxon>Neopterygii</taxon>
        <taxon>Teleostei</taxon>
        <taxon>Neoteleostei</taxon>
        <taxon>Acanthomorphata</taxon>
        <taxon>Carangaria</taxon>
        <taxon>Pleuronectiformes</taxon>
        <taxon>Pleuronectoidei</taxon>
        <taxon>Pleuronectidae</taxon>
        <taxon>Pleuronectes</taxon>
    </lineage>
</organism>
<feature type="compositionally biased region" description="Basic and acidic residues" evidence="1">
    <location>
        <begin position="34"/>
        <end position="50"/>
    </location>
</feature>
<keyword evidence="3" id="KW-1185">Reference proteome</keyword>
<sequence>MDPNKPSFSSKALHSTNSGGNESQMEDGSVLWRDGVDGERPRDGEARETDVVDGTTAAAEINLRHRGSADKHKFNSLSYQASVTGQI</sequence>
<dbReference type="AlphaFoldDB" id="A0A9N7VT34"/>
<dbReference type="Proteomes" id="UP001153269">
    <property type="component" value="Unassembled WGS sequence"/>
</dbReference>
<gene>
    <name evidence="2" type="ORF">PLEPLA_LOCUS44118</name>
</gene>
<dbReference type="EMBL" id="CADEAL010004292">
    <property type="protein sequence ID" value="CAB1456334.1"/>
    <property type="molecule type" value="Genomic_DNA"/>
</dbReference>
<feature type="region of interest" description="Disordered" evidence="1">
    <location>
        <begin position="1"/>
        <end position="56"/>
    </location>
</feature>
<comment type="caution">
    <text evidence="2">The sequence shown here is derived from an EMBL/GenBank/DDBJ whole genome shotgun (WGS) entry which is preliminary data.</text>
</comment>
<protein>
    <submittedName>
        <fullName evidence="2">Uncharacterized protein</fullName>
    </submittedName>
</protein>
<evidence type="ECO:0000313" key="3">
    <source>
        <dbReference type="Proteomes" id="UP001153269"/>
    </source>
</evidence>
<evidence type="ECO:0000256" key="1">
    <source>
        <dbReference type="SAM" id="MobiDB-lite"/>
    </source>
</evidence>
<evidence type="ECO:0000313" key="2">
    <source>
        <dbReference type="EMBL" id="CAB1456334.1"/>
    </source>
</evidence>